<dbReference type="EMBL" id="JAHQCR010000082">
    <property type="protein sequence ID" value="MBU9723551.1"/>
    <property type="molecule type" value="Genomic_DNA"/>
</dbReference>
<name>A0ABS6JY71_9BACI</name>
<dbReference type="Proteomes" id="UP000790580">
    <property type="component" value="Unassembled WGS sequence"/>
</dbReference>
<sequence>MRKKIIFIILTLSFILLVPFLPTMDQDKPGAGDIWWMNVPEIDESYDKFRE</sequence>
<reference evidence="1 2" key="1">
    <citation type="submission" date="2021-06" db="EMBL/GenBank/DDBJ databases">
        <title>Bacillus sp. RD4P76, an endophyte from a halophyte.</title>
        <authorList>
            <person name="Sun J.-Q."/>
        </authorList>
    </citation>
    <scope>NUCLEOTIDE SEQUENCE [LARGE SCALE GENOMIC DNA]</scope>
    <source>
        <strain evidence="1 2">JCM 17098</strain>
    </source>
</reference>
<accession>A0ABS6JY71</accession>
<comment type="caution">
    <text evidence="1">The sequence shown here is derived from an EMBL/GenBank/DDBJ whole genome shotgun (WGS) entry which is preliminary data.</text>
</comment>
<evidence type="ECO:0000313" key="1">
    <source>
        <dbReference type="EMBL" id="MBU9723551.1"/>
    </source>
</evidence>
<dbReference type="RefSeq" id="WP_176371295.1">
    <property type="nucleotide sequence ID" value="NZ_JAHQCR010000082.1"/>
</dbReference>
<protein>
    <submittedName>
        <fullName evidence="1">Uncharacterized protein</fullName>
    </submittedName>
</protein>
<keyword evidence="2" id="KW-1185">Reference proteome</keyword>
<proteinExistence type="predicted"/>
<gene>
    <name evidence="1" type="ORF">KS407_19215</name>
</gene>
<evidence type="ECO:0000313" key="2">
    <source>
        <dbReference type="Proteomes" id="UP000790580"/>
    </source>
</evidence>
<organism evidence="1 2">
    <name type="scientific">Evansella alkalicola</name>
    <dbReference type="NCBI Taxonomy" id="745819"/>
    <lineage>
        <taxon>Bacteria</taxon>
        <taxon>Bacillati</taxon>
        <taxon>Bacillota</taxon>
        <taxon>Bacilli</taxon>
        <taxon>Bacillales</taxon>
        <taxon>Bacillaceae</taxon>
        <taxon>Evansella</taxon>
    </lineage>
</organism>